<dbReference type="EMBL" id="ML170430">
    <property type="protein sequence ID" value="TDL13926.1"/>
    <property type="molecule type" value="Genomic_DNA"/>
</dbReference>
<evidence type="ECO:0000313" key="2">
    <source>
        <dbReference type="Proteomes" id="UP000294933"/>
    </source>
</evidence>
<name>A0A4Y7PF87_9AGAM</name>
<keyword evidence="2" id="KW-1185">Reference proteome</keyword>
<protein>
    <submittedName>
        <fullName evidence="1">Uncharacterized protein</fullName>
    </submittedName>
</protein>
<sequence length="120" mass="12703">MLTVTAVVDERPDARRPLAKATQIARGCTISSSSTPLTPPSSSTSIAPSALEDVCADVDVCSSVRGPALGMVTVPGSFPVPRNLHFNIDNDMNVEETGLEDSDSVPGLFFEWEIDDIIAL</sequence>
<gene>
    <name evidence="1" type="ORF">BD410DRAFT_313181</name>
</gene>
<accession>A0A4Y7PF87</accession>
<dbReference type="AlphaFoldDB" id="A0A4Y7PF87"/>
<evidence type="ECO:0000313" key="1">
    <source>
        <dbReference type="EMBL" id="TDL13926.1"/>
    </source>
</evidence>
<proteinExistence type="predicted"/>
<reference evidence="1 2" key="1">
    <citation type="submission" date="2018-06" db="EMBL/GenBank/DDBJ databases">
        <title>A transcriptomic atlas of mushroom development highlights an independent origin of complex multicellularity.</title>
        <authorList>
            <consortium name="DOE Joint Genome Institute"/>
            <person name="Krizsan K."/>
            <person name="Almasi E."/>
            <person name="Merenyi Z."/>
            <person name="Sahu N."/>
            <person name="Viragh M."/>
            <person name="Koszo T."/>
            <person name="Mondo S."/>
            <person name="Kiss B."/>
            <person name="Balint B."/>
            <person name="Kues U."/>
            <person name="Barry K."/>
            <person name="Hegedus J.C."/>
            <person name="Henrissat B."/>
            <person name="Johnson J."/>
            <person name="Lipzen A."/>
            <person name="Ohm R."/>
            <person name="Nagy I."/>
            <person name="Pangilinan J."/>
            <person name="Yan J."/>
            <person name="Xiong Y."/>
            <person name="Grigoriev I.V."/>
            <person name="Hibbett D.S."/>
            <person name="Nagy L.G."/>
        </authorList>
    </citation>
    <scope>NUCLEOTIDE SEQUENCE [LARGE SCALE GENOMIC DNA]</scope>
    <source>
        <strain evidence="1 2">SZMC22713</strain>
    </source>
</reference>
<dbReference type="VEuPathDB" id="FungiDB:BD410DRAFT_313181"/>
<organism evidence="1 2">
    <name type="scientific">Rickenella mellea</name>
    <dbReference type="NCBI Taxonomy" id="50990"/>
    <lineage>
        <taxon>Eukaryota</taxon>
        <taxon>Fungi</taxon>
        <taxon>Dikarya</taxon>
        <taxon>Basidiomycota</taxon>
        <taxon>Agaricomycotina</taxon>
        <taxon>Agaricomycetes</taxon>
        <taxon>Hymenochaetales</taxon>
        <taxon>Rickenellaceae</taxon>
        <taxon>Rickenella</taxon>
    </lineage>
</organism>
<dbReference type="Proteomes" id="UP000294933">
    <property type="component" value="Unassembled WGS sequence"/>
</dbReference>